<feature type="region of interest" description="Disordered" evidence="1">
    <location>
        <begin position="1"/>
        <end position="31"/>
    </location>
</feature>
<gene>
    <name evidence="2" type="ORF">V5E97_24385</name>
</gene>
<proteinExistence type="predicted"/>
<evidence type="ECO:0000256" key="1">
    <source>
        <dbReference type="SAM" id="MobiDB-lite"/>
    </source>
</evidence>
<organism evidence="2">
    <name type="scientific">Singulisphaera sp. Ch08</name>
    <dbReference type="NCBI Taxonomy" id="3120278"/>
    <lineage>
        <taxon>Bacteria</taxon>
        <taxon>Pseudomonadati</taxon>
        <taxon>Planctomycetota</taxon>
        <taxon>Planctomycetia</taxon>
        <taxon>Isosphaerales</taxon>
        <taxon>Isosphaeraceae</taxon>
        <taxon>Singulisphaera</taxon>
    </lineage>
</organism>
<feature type="compositionally biased region" description="Pro residues" evidence="1">
    <location>
        <begin position="15"/>
        <end position="30"/>
    </location>
</feature>
<name>A0AAU7C8K5_9BACT</name>
<protein>
    <submittedName>
        <fullName evidence="2">Uncharacterized protein</fullName>
    </submittedName>
</protein>
<accession>A0AAU7C8K5</accession>
<dbReference type="RefSeq" id="WP_406694208.1">
    <property type="nucleotide sequence ID" value="NZ_CP155447.1"/>
</dbReference>
<reference evidence="2" key="1">
    <citation type="submission" date="2024-05" db="EMBL/GenBank/DDBJ databases">
        <title>Planctomycetes of the genus Singulisphaera possess chitinolytic capabilities.</title>
        <authorList>
            <person name="Ivanova A."/>
        </authorList>
    </citation>
    <scope>NUCLEOTIDE SEQUENCE</scope>
    <source>
        <strain evidence="2">Ch08T</strain>
    </source>
</reference>
<dbReference type="AlphaFoldDB" id="A0AAU7C8K5"/>
<dbReference type="EMBL" id="CP155447">
    <property type="protein sequence ID" value="XBH01483.1"/>
    <property type="molecule type" value="Genomic_DNA"/>
</dbReference>
<sequence length="69" mass="7745">MKHPERLHAHHNPTLRPPPPLTTPPSPPLTTPTVWARLSSDRQRQIRDLFGRLLARVLAASCGEEVGHE</sequence>
<evidence type="ECO:0000313" key="2">
    <source>
        <dbReference type="EMBL" id="XBH01483.1"/>
    </source>
</evidence>